<dbReference type="KEGG" id="anf:AQPE_4642"/>
<feature type="transmembrane region" description="Helical" evidence="1">
    <location>
        <begin position="81"/>
        <end position="99"/>
    </location>
</feature>
<gene>
    <name evidence="2" type="ORF">AQPE_4642</name>
</gene>
<evidence type="ECO:0000256" key="1">
    <source>
        <dbReference type="SAM" id="Phobius"/>
    </source>
</evidence>
<dbReference type="RefSeq" id="WP_318348597.1">
    <property type="nucleotide sequence ID" value="NZ_AP018694.1"/>
</dbReference>
<keyword evidence="1" id="KW-0812">Transmembrane</keyword>
<feature type="transmembrane region" description="Helical" evidence="1">
    <location>
        <begin position="153"/>
        <end position="172"/>
    </location>
</feature>
<keyword evidence="1" id="KW-1133">Transmembrane helix</keyword>
<keyword evidence="1" id="KW-0472">Membrane</keyword>
<dbReference type="AlphaFoldDB" id="A0A5K7SFS0"/>
<name>A0A5K7SFS0_9BACT</name>
<evidence type="ECO:0000313" key="3">
    <source>
        <dbReference type="Proteomes" id="UP001193389"/>
    </source>
</evidence>
<evidence type="ECO:0000313" key="2">
    <source>
        <dbReference type="EMBL" id="BBE20450.1"/>
    </source>
</evidence>
<organism evidence="2 3">
    <name type="scientific">Aquipluma nitroreducens</name>
    <dbReference type="NCBI Taxonomy" id="2010828"/>
    <lineage>
        <taxon>Bacteria</taxon>
        <taxon>Pseudomonadati</taxon>
        <taxon>Bacteroidota</taxon>
        <taxon>Bacteroidia</taxon>
        <taxon>Marinilabiliales</taxon>
        <taxon>Prolixibacteraceae</taxon>
        <taxon>Aquipluma</taxon>
    </lineage>
</organism>
<protein>
    <submittedName>
        <fullName evidence="2">Uncharacterized protein</fullName>
    </submittedName>
</protein>
<sequence>MAKKESVPNLKVKNDQGKWVKFKIWIYERSDSLNILILVFFYIIIIITIFYGIYGIVLNAKKYGIDEFGNESSVLVFSEKIFLFVLPLFIVLGFFNYYYKTIRSNFDGTVKEEKEEDTMQLLNNSKIIFLTSVLSYVIIKTIEQIFIKQEVNMIKLLSYGLLILILMGFIIVQHKINHGGNK</sequence>
<feature type="transmembrane region" description="Helical" evidence="1">
    <location>
        <begin position="33"/>
        <end position="54"/>
    </location>
</feature>
<reference evidence="2" key="1">
    <citation type="journal article" date="2020" name="Int. J. Syst. Evol. Microbiol.">
        <title>Aquipluma nitroreducens gen. nov. sp. nov., a novel facultatively anaerobic bacterium isolated from a freshwater lake.</title>
        <authorList>
            <person name="Watanabe M."/>
            <person name="Kojima H."/>
            <person name="Fukui M."/>
        </authorList>
    </citation>
    <scope>NUCLEOTIDE SEQUENCE</scope>
    <source>
        <strain evidence="2">MeG22</strain>
    </source>
</reference>
<dbReference type="EMBL" id="AP018694">
    <property type="protein sequence ID" value="BBE20450.1"/>
    <property type="molecule type" value="Genomic_DNA"/>
</dbReference>
<dbReference type="Proteomes" id="UP001193389">
    <property type="component" value="Chromosome"/>
</dbReference>
<keyword evidence="3" id="KW-1185">Reference proteome</keyword>
<accession>A0A5K7SFS0</accession>
<proteinExistence type="predicted"/>